<evidence type="ECO:0000313" key="2">
    <source>
        <dbReference type="EMBL" id="MCO6042525.1"/>
    </source>
</evidence>
<comment type="caution">
    <text evidence="2">The sequence shown here is derived from an EMBL/GenBank/DDBJ whole genome shotgun (WGS) entry which is preliminary data.</text>
</comment>
<evidence type="ECO:0008006" key="4">
    <source>
        <dbReference type="Google" id="ProtNLM"/>
    </source>
</evidence>
<proteinExistence type="predicted"/>
<keyword evidence="3" id="KW-1185">Reference proteome</keyword>
<dbReference type="RefSeq" id="WP_252850627.1">
    <property type="nucleotide sequence ID" value="NZ_JAMXLR010000004.1"/>
</dbReference>
<dbReference type="AlphaFoldDB" id="A0A9X2F5G4"/>
<protein>
    <recommendedName>
        <fullName evidence="4">Secreted protein</fullName>
    </recommendedName>
</protein>
<name>A0A9X2F5G4_9BACT</name>
<feature type="signal peptide" evidence="1">
    <location>
        <begin position="1"/>
        <end position="26"/>
    </location>
</feature>
<dbReference type="Proteomes" id="UP001155241">
    <property type="component" value="Unassembled WGS sequence"/>
</dbReference>
<organism evidence="2 3">
    <name type="scientific">Aeoliella straminimaris</name>
    <dbReference type="NCBI Taxonomy" id="2954799"/>
    <lineage>
        <taxon>Bacteria</taxon>
        <taxon>Pseudomonadati</taxon>
        <taxon>Planctomycetota</taxon>
        <taxon>Planctomycetia</taxon>
        <taxon>Pirellulales</taxon>
        <taxon>Lacipirellulaceae</taxon>
        <taxon>Aeoliella</taxon>
    </lineage>
</organism>
<gene>
    <name evidence="2" type="ORF">NG895_01260</name>
</gene>
<sequence>MRFSRVPLRYALLLLLAWPGPVPVMHSHNQSDWESGQFERHISLYHGVQEDGTDDPDEPHLHWVLYCVAIDEARLAEHPPCVMDNTQQTNVQRQQLILGDMATSLVGFRSATCSKSRSQHHRDLCDGTSLSRSGLAFHQHFCIWTC</sequence>
<reference evidence="2" key="1">
    <citation type="submission" date="2022-06" db="EMBL/GenBank/DDBJ databases">
        <title>Aeoliella straminimaris, a novel planctomycete from sediments.</title>
        <authorList>
            <person name="Vitorino I.R."/>
            <person name="Lage O.M."/>
        </authorList>
    </citation>
    <scope>NUCLEOTIDE SEQUENCE</scope>
    <source>
        <strain evidence="2">ICT_H6.2</strain>
    </source>
</reference>
<keyword evidence="1" id="KW-0732">Signal</keyword>
<evidence type="ECO:0000313" key="3">
    <source>
        <dbReference type="Proteomes" id="UP001155241"/>
    </source>
</evidence>
<evidence type="ECO:0000256" key="1">
    <source>
        <dbReference type="SAM" id="SignalP"/>
    </source>
</evidence>
<accession>A0A9X2F5G4</accession>
<feature type="chain" id="PRO_5040836528" description="Secreted protein" evidence="1">
    <location>
        <begin position="27"/>
        <end position="146"/>
    </location>
</feature>
<dbReference type="EMBL" id="JAMXLR010000004">
    <property type="protein sequence ID" value="MCO6042525.1"/>
    <property type="molecule type" value="Genomic_DNA"/>
</dbReference>